<dbReference type="Pfam" id="PF11011">
    <property type="entry name" value="DUF2849"/>
    <property type="match status" value="1"/>
</dbReference>
<dbReference type="RefSeq" id="WP_167226398.1">
    <property type="nucleotide sequence ID" value="NZ_JAAQPH010000012.1"/>
</dbReference>
<dbReference type="InterPro" id="IPR021270">
    <property type="entry name" value="DUF2849"/>
</dbReference>
<proteinExistence type="predicted"/>
<dbReference type="AlphaFoldDB" id="A0A967EZ35"/>
<comment type="caution">
    <text evidence="1">The sequence shown here is derived from an EMBL/GenBank/DDBJ whole genome shotgun (WGS) entry which is preliminary data.</text>
</comment>
<dbReference type="EMBL" id="JAAQPH010000012">
    <property type="protein sequence ID" value="NIA70113.1"/>
    <property type="molecule type" value="Genomic_DNA"/>
</dbReference>
<sequence length="99" mass="10732">MPLKAVTANRLREGDVVYLTESGLWSNWLNQATVSNDAAAQEGLLQRAEADVAARKIVAPYLIDLIEVDGILQPTSTRENIRAAGPTVRADYRTAPLVA</sequence>
<dbReference type="Proteomes" id="UP000761264">
    <property type="component" value="Unassembled WGS sequence"/>
</dbReference>
<accession>A0A967EZ35</accession>
<organism evidence="1 2">
    <name type="scientific">Pelagibius litoralis</name>
    <dbReference type="NCBI Taxonomy" id="374515"/>
    <lineage>
        <taxon>Bacteria</taxon>
        <taxon>Pseudomonadati</taxon>
        <taxon>Pseudomonadota</taxon>
        <taxon>Alphaproteobacteria</taxon>
        <taxon>Rhodospirillales</taxon>
        <taxon>Rhodovibrionaceae</taxon>
        <taxon>Pelagibius</taxon>
    </lineage>
</organism>
<evidence type="ECO:0000313" key="1">
    <source>
        <dbReference type="EMBL" id="NIA70113.1"/>
    </source>
</evidence>
<protein>
    <submittedName>
        <fullName evidence="1">DUF2849 domain-containing protein</fullName>
    </submittedName>
</protein>
<evidence type="ECO:0000313" key="2">
    <source>
        <dbReference type="Proteomes" id="UP000761264"/>
    </source>
</evidence>
<keyword evidence="2" id="KW-1185">Reference proteome</keyword>
<name>A0A967EZ35_9PROT</name>
<gene>
    <name evidence="1" type="ORF">HBA54_16020</name>
</gene>
<reference evidence="1" key="1">
    <citation type="submission" date="2020-03" db="EMBL/GenBank/DDBJ databases">
        <title>Genome of Pelagibius litoralis DSM 21314T.</title>
        <authorList>
            <person name="Wang G."/>
        </authorList>
    </citation>
    <scope>NUCLEOTIDE SEQUENCE</scope>
    <source>
        <strain evidence="1">DSM 21314</strain>
    </source>
</reference>